<organism evidence="2 3">
    <name type="scientific">Baudoinia panamericana (strain UAMH 10762)</name>
    <name type="common">Angels' share fungus</name>
    <name type="synonym">Baudoinia compniacensis (strain UAMH 10762)</name>
    <dbReference type="NCBI Taxonomy" id="717646"/>
    <lineage>
        <taxon>Eukaryota</taxon>
        <taxon>Fungi</taxon>
        <taxon>Dikarya</taxon>
        <taxon>Ascomycota</taxon>
        <taxon>Pezizomycotina</taxon>
        <taxon>Dothideomycetes</taxon>
        <taxon>Dothideomycetidae</taxon>
        <taxon>Mycosphaerellales</taxon>
        <taxon>Teratosphaeriaceae</taxon>
        <taxon>Baudoinia</taxon>
    </lineage>
</organism>
<dbReference type="KEGG" id="bcom:BAUCODRAFT_122626"/>
<reference evidence="2 3" key="1">
    <citation type="journal article" date="2012" name="PLoS Pathog.">
        <title>Diverse lifestyles and strategies of plant pathogenesis encoded in the genomes of eighteen Dothideomycetes fungi.</title>
        <authorList>
            <person name="Ohm R.A."/>
            <person name="Feau N."/>
            <person name="Henrissat B."/>
            <person name="Schoch C.L."/>
            <person name="Horwitz B.A."/>
            <person name="Barry K.W."/>
            <person name="Condon B.J."/>
            <person name="Copeland A.C."/>
            <person name="Dhillon B."/>
            <person name="Glaser F."/>
            <person name="Hesse C.N."/>
            <person name="Kosti I."/>
            <person name="LaButti K."/>
            <person name="Lindquist E.A."/>
            <person name="Lucas S."/>
            <person name="Salamov A.A."/>
            <person name="Bradshaw R.E."/>
            <person name="Ciuffetti L."/>
            <person name="Hamelin R.C."/>
            <person name="Kema G.H.J."/>
            <person name="Lawrence C."/>
            <person name="Scott J.A."/>
            <person name="Spatafora J.W."/>
            <person name="Turgeon B.G."/>
            <person name="de Wit P.J.G.M."/>
            <person name="Zhong S."/>
            <person name="Goodwin S.B."/>
            <person name="Grigoriev I.V."/>
        </authorList>
    </citation>
    <scope>NUCLEOTIDE SEQUENCE [LARGE SCALE GENOMIC DNA]</scope>
    <source>
        <strain evidence="2 3">UAMH 10762</strain>
    </source>
</reference>
<dbReference type="AlphaFoldDB" id="M2MYH5"/>
<sequence>MGYSKPQDTHAFGPKRASRQAWGCGCGVDVPAICNGSLLRGSTSRKETTIGSLQ</sequence>
<dbReference type="EMBL" id="KB445555">
    <property type="protein sequence ID" value="EMC96643.1"/>
    <property type="molecule type" value="Genomic_DNA"/>
</dbReference>
<gene>
    <name evidence="2" type="ORF">BAUCODRAFT_122626</name>
</gene>
<protein>
    <submittedName>
        <fullName evidence="2">Uncharacterized protein</fullName>
    </submittedName>
</protein>
<keyword evidence="3" id="KW-1185">Reference proteome</keyword>
<evidence type="ECO:0000313" key="3">
    <source>
        <dbReference type="Proteomes" id="UP000011761"/>
    </source>
</evidence>
<dbReference type="Proteomes" id="UP000011761">
    <property type="component" value="Unassembled WGS sequence"/>
</dbReference>
<dbReference type="GeneID" id="19107705"/>
<name>M2MYH5_BAUPA</name>
<accession>M2MYH5</accession>
<dbReference type="RefSeq" id="XP_007676616.1">
    <property type="nucleotide sequence ID" value="XM_007678426.1"/>
</dbReference>
<evidence type="ECO:0000313" key="2">
    <source>
        <dbReference type="EMBL" id="EMC96643.1"/>
    </source>
</evidence>
<proteinExistence type="predicted"/>
<evidence type="ECO:0000256" key="1">
    <source>
        <dbReference type="SAM" id="MobiDB-lite"/>
    </source>
</evidence>
<dbReference type="HOGENOM" id="CLU_3049976_0_0_1"/>
<feature type="region of interest" description="Disordered" evidence="1">
    <location>
        <begin position="1"/>
        <end position="20"/>
    </location>
</feature>